<keyword evidence="3" id="KW-1185">Reference proteome</keyword>
<dbReference type="PANTHER" id="PTHR37181">
    <property type="entry name" value="F6A14.6 PROTEIN"/>
    <property type="match status" value="1"/>
</dbReference>
<gene>
    <name evidence="2" type="ORF">HUJ06_013232</name>
</gene>
<evidence type="ECO:0000256" key="1">
    <source>
        <dbReference type="SAM" id="Phobius"/>
    </source>
</evidence>
<sequence>MSLLEVMKKTTVDSGTFTIQLKYSIILNADVIFLKGEHEKMYKTVENPQKAYKGGSLSLHRFSKRAPNLAKSSVMGFKSLGIQSSCFFKKLKRKLKNPKSLNQDEFLEILNLFLEKNSEKVGLSCHVDMTDSSYTCLMIEKLGFFFFSGLLFILLLVILMQSLIEKKRSDLLCLCVMHISNLWLPVLSILKYLSFSKLCLCVLHSVVSVRKEWESHALLAASKLGLKACQWVPSLKLVVKSLGLVLDDHFSSLVLYSEFHEELNSKCTTEFDMLLNRKCWSDMLLFIVFVKSLASEARICCSIANVLQNLIKDVGLCEGEKSELV</sequence>
<comment type="caution">
    <text evidence="2">The sequence shown here is derived from an EMBL/GenBank/DDBJ whole genome shotgun (WGS) entry which is preliminary data.</text>
</comment>
<keyword evidence="1" id="KW-0812">Transmembrane</keyword>
<evidence type="ECO:0000313" key="3">
    <source>
        <dbReference type="Proteomes" id="UP000607653"/>
    </source>
</evidence>
<dbReference type="EMBL" id="DUZY01000005">
    <property type="protein sequence ID" value="DAD38910.1"/>
    <property type="molecule type" value="Genomic_DNA"/>
</dbReference>
<keyword evidence="1" id="KW-1133">Transmembrane helix</keyword>
<accession>A0A822Z2J6</accession>
<feature type="transmembrane region" description="Helical" evidence="1">
    <location>
        <begin position="142"/>
        <end position="159"/>
    </location>
</feature>
<reference evidence="2 3" key="1">
    <citation type="journal article" date="2020" name="Mol. Biol. Evol.">
        <title>Distinct Expression and Methylation Patterns for Genes with Different Fates following a Single Whole-Genome Duplication in Flowering Plants.</title>
        <authorList>
            <person name="Shi T."/>
            <person name="Rahmani R.S."/>
            <person name="Gugger P.F."/>
            <person name="Wang M."/>
            <person name="Li H."/>
            <person name="Zhang Y."/>
            <person name="Li Z."/>
            <person name="Wang Q."/>
            <person name="Van de Peer Y."/>
            <person name="Marchal K."/>
            <person name="Chen J."/>
        </authorList>
    </citation>
    <scope>NUCLEOTIDE SEQUENCE [LARGE SCALE GENOMIC DNA]</scope>
    <source>
        <tissue evidence="2">Leaf</tissue>
    </source>
</reference>
<protein>
    <submittedName>
        <fullName evidence="2">Uncharacterized protein</fullName>
    </submittedName>
</protein>
<name>A0A822Z2J6_NELNU</name>
<evidence type="ECO:0000313" key="2">
    <source>
        <dbReference type="EMBL" id="DAD38910.1"/>
    </source>
</evidence>
<dbReference type="Proteomes" id="UP000607653">
    <property type="component" value="Unassembled WGS sequence"/>
</dbReference>
<proteinExistence type="predicted"/>
<organism evidence="2 3">
    <name type="scientific">Nelumbo nucifera</name>
    <name type="common">Sacred lotus</name>
    <dbReference type="NCBI Taxonomy" id="4432"/>
    <lineage>
        <taxon>Eukaryota</taxon>
        <taxon>Viridiplantae</taxon>
        <taxon>Streptophyta</taxon>
        <taxon>Embryophyta</taxon>
        <taxon>Tracheophyta</taxon>
        <taxon>Spermatophyta</taxon>
        <taxon>Magnoliopsida</taxon>
        <taxon>Proteales</taxon>
        <taxon>Nelumbonaceae</taxon>
        <taxon>Nelumbo</taxon>
    </lineage>
</organism>
<dbReference type="AlphaFoldDB" id="A0A822Z2J6"/>
<keyword evidence="1" id="KW-0472">Membrane</keyword>
<dbReference type="PANTHER" id="PTHR37181:SF1">
    <property type="entry name" value="F6A14.6 PROTEIN"/>
    <property type="match status" value="1"/>
</dbReference>